<evidence type="ECO:0000313" key="1">
    <source>
        <dbReference type="EMBL" id="KAJ9535465.1"/>
    </source>
</evidence>
<organism evidence="1 2">
    <name type="scientific">Centaurea solstitialis</name>
    <name type="common">yellow star-thistle</name>
    <dbReference type="NCBI Taxonomy" id="347529"/>
    <lineage>
        <taxon>Eukaryota</taxon>
        <taxon>Viridiplantae</taxon>
        <taxon>Streptophyta</taxon>
        <taxon>Embryophyta</taxon>
        <taxon>Tracheophyta</taxon>
        <taxon>Spermatophyta</taxon>
        <taxon>Magnoliopsida</taxon>
        <taxon>eudicotyledons</taxon>
        <taxon>Gunneridae</taxon>
        <taxon>Pentapetalae</taxon>
        <taxon>asterids</taxon>
        <taxon>campanulids</taxon>
        <taxon>Asterales</taxon>
        <taxon>Asteraceae</taxon>
        <taxon>Carduoideae</taxon>
        <taxon>Cardueae</taxon>
        <taxon>Centaureinae</taxon>
        <taxon>Centaurea</taxon>
    </lineage>
</organism>
<dbReference type="EMBL" id="JARYMX010000242">
    <property type="protein sequence ID" value="KAJ9535465.1"/>
    <property type="molecule type" value="Genomic_DNA"/>
</dbReference>
<evidence type="ECO:0000313" key="2">
    <source>
        <dbReference type="Proteomes" id="UP001172457"/>
    </source>
</evidence>
<sequence length="73" mass="8449">MIAWCSLCATRFICGCRKQRLWRYAFVDSRIRTPMVCKNTPVTCDNTHAALGELYVNGEIVPERQRKVEAFSH</sequence>
<reference evidence="1" key="1">
    <citation type="submission" date="2023-03" db="EMBL/GenBank/DDBJ databases">
        <title>Chromosome-scale reference genome and RAD-based genetic map of yellow starthistle (Centaurea solstitialis) reveal putative structural variation and QTLs associated with invader traits.</title>
        <authorList>
            <person name="Reatini B."/>
            <person name="Cang F.A."/>
            <person name="Jiang Q."/>
            <person name="Mckibben M.T.W."/>
            <person name="Barker M.S."/>
            <person name="Rieseberg L.H."/>
            <person name="Dlugosch K.M."/>
        </authorList>
    </citation>
    <scope>NUCLEOTIDE SEQUENCE</scope>
    <source>
        <strain evidence="1">CAN-66</strain>
        <tissue evidence="1">Leaf</tissue>
    </source>
</reference>
<dbReference type="Proteomes" id="UP001172457">
    <property type="component" value="Unassembled WGS sequence"/>
</dbReference>
<accession>A0AA38SFY4</accession>
<proteinExistence type="predicted"/>
<comment type="caution">
    <text evidence="1">The sequence shown here is derived from an EMBL/GenBank/DDBJ whole genome shotgun (WGS) entry which is preliminary data.</text>
</comment>
<name>A0AA38SFY4_9ASTR</name>
<dbReference type="AlphaFoldDB" id="A0AA38SFY4"/>
<protein>
    <submittedName>
        <fullName evidence="1">Uncharacterized protein</fullName>
    </submittedName>
</protein>
<gene>
    <name evidence="1" type="ORF">OSB04_un001411</name>
</gene>
<keyword evidence="2" id="KW-1185">Reference proteome</keyword>
<feature type="non-terminal residue" evidence="1">
    <location>
        <position position="73"/>
    </location>
</feature>